<evidence type="ECO:0000313" key="3">
    <source>
        <dbReference type="EMBL" id="AFL88294.1"/>
    </source>
</evidence>
<accession>I3ZHB7</accession>
<keyword evidence="1" id="KW-0732">Signal</keyword>
<dbReference type="KEGG" id="trs:Terro_2374"/>
<dbReference type="EMBL" id="CP003379">
    <property type="protein sequence ID" value="AFL88635.1"/>
    <property type="molecule type" value="Genomic_DNA"/>
</dbReference>
<dbReference type="CDD" id="cd09620">
    <property type="entry name" value="CBM9_like_3"/>
    <property type="match status" value="1"/>
</dbReference>
<dbReference type="AlphaFoldDB" id="I3ZHB7"/>
<evidence type="ECO:0000313" key="4">
    <source>
        <dbReference type="EMBL" id="AFL88635.1"/>
    </source>
</evidence>
<keyword evidence="5" id="KW-1185">Reference proteome</keyword>
<dbReference type="SUPFAM" id="SSF49344">
    <property type="entry name" value="CBD9-like"/>
    <property type="match status" value="1"/>
</dbReference>
<dbReference type="EMBL" id="CP003379">
    <property type="protein sequence ID" value="AFL88294.1"/>
    <property type="molecule type" value="Genomic_DNA"/>
</dbReference>
<dbReference type="Gene3D" id="2.60.40.1190">
    <property type="match status" value="1"/>
</dbReference>
<name>I3ZHB7_TERRK</name>
<feature type="signal peptide" evidence="1">
    <location>
        <begin position="1"/>
        <end position="22"/>
    </location>
</feature>
<dbReference type="eggNOG" id="COG3509">
    <property type="taxonomic scope" value="Bacteria"/>
</dbReference>
<evidence type="ECO:0000259" key="2">
    <source>
        <dbReference type="Pfam" id="PF06452"/>
    </source>
</evidence>
<dbReference type="STRING" id="926566.Terro_2008"/>
<dbReference type="Pfam" id="PF06452">
    <property type="entry name" value="CBM9_1"/>
    <property type="match status" value="1"/>
</dbReference>
<dbReference type="HOGENOM" id="CLU_049171_2_0_0"/>
<feature type="chain" id="PRO_5007673970" description="Carbohydrate-binding domain-containing protein" evidence="1">
    <location>
        <begin position="23"/>
        <end position="247"/>
    </location>
</feature>
<organism evidence="4 5">
    <name type="scientific">Terriglobus roseus (strain DSM 18391 / NRRL B-41598 / KBS 63)</name>
    <dbReference type="NCBI Taxonomy" id="926566"/>
    <lineage>
        <taxon>Bacteria</taxon>
        <taxon>Pseudomonadati</taxon>
        <taxon>Acidobacteriota</taxon>
        <taxon>Terriglobia</taxon>
        <taxon>Terriglobales</taxon>
        <taxon>Acidobacteriaceae</taxon>
        <taxon>Terriglobus</taxon>
    </lineage>
</organism>
<dbReference type="Proteomes" id="UP000006056">
    <property type="component" value="Chromosome"/>
</dbReference>
<feature type="domain" description="Carbohydrate-binding" evidence="2">
    <location>
        <begin position="39"/>
        <end position="244"/>
    </location>
</feature>
<dbReference type="KEGG" id="trs:Terro_2008"/>
<evidence type="ECO:0000313" key="5">
    <source>
        <dbReference type="Proteomes" id="UP000006056"/>
    </source>
</evidence>
<evidence type="ECO:0000256" key="1">
    <source>
        <dbReference type="SAM" id="SignalP"/>
    </source>
</evidence>
<dbReference type="GO" id="GO:0004553">
    <property type="term" value="F:hydrolase activity, hydrolyzing O-glycosyl compounds"/>
    <property type="evidence" value="ECO:0007669"/>
    <property type="project" value="InterPro"/>
</dbReference>
<gene>
    <name evidence="3" type="ordered locus">Terro_2008</name>
    <name evidence="4" type="ordered locus">Terro_2374</name>
</gene>
<dbReference type="PANTHER" id="PTHR35532:SF5">
    <property type="entry name" value="CARBOHYDRATE-BINDING DOMAIN-CONTAINING PROTEIN"/>
    <property type="match status" value="1"/>
</dbReference>
<protein>
    <recommendedName>
        <fullName evidence="2">Carbohydrate-binding domain-containing protein</fullName>
    </recommendedName>
</protein>
<proteinExistence type="predicted"/>
<dbReference type="RefSeq" id="WP_014785863.1">
    <property type="nucleotide sequence ID" value="NC_018014.1"/>
</dbReference>
<dbReference type="PANTHER" id="PTHR35532">
    <property type="entry name" value="SIMILAR TO POLYHYDROXYALKANOATE DEPOLYMERASE"/>
    <property type="match status" value="1"/>
</dbReference>
<dbReference type="GO" id="GO:0016052">
    <property type="term" value="P:carbohydrate catabolic process"/>
    <property type="evidence" value="ECO:0007669"/>
    <property type="project" value="InterPro"/>
</dbReference>
<dbReference type="OrthoDB" id="9786766at2"/>
<dbReference type="InterPro" id="IPR010502">
    <property type="entry name" value="Carb-bd_dom_fam9"/>
</dbReference>
<sequence length="247" mass="28146">MTRFLGLILGATFAFTPLLAQAPSPLSYVCHHVGAPPTIDGKLDDAVWRHAAWTSAFVDITGGADRRPIYRTRMKMLWDDHALYIAAELQEPDVHGTLTAHDSVIFHDDDFELFLKPVPSDKDYFEFEMNALNTTWDLYLNRPYREGGKADNGWEAAGIRTAVAVQGTLNQRSDKDKGWTLEIALPLDAFASRQQVPMPVDGTQWRVNFSRVEWLPGHPREENWVWSPQGEVNMHIPDRWGTLTFRR</sequence>
<reference evidence="4 5" key="1">
    <citation type="submission" date="2012-06" db="EMBL/GenBank/DDBJ databases">
        <title>Complete genome of Terriglobus roseus DSM 18391.</title>
        <authorList>
            <consortium name="US DOE Joint Genome Institute (JGI-PGF)"/>
            <person name="Lucas S."/>
            <person name="Copeland A."/>
            <person name="Lapidus A."/>
            <person name="Glavina del Rio T."/>
            <person name="Dalin E."/>
            <person name="Tice H."/>
            <person name="Bruce D."/>
            <person name="Goodwin L."/>
            <person name="Pitluck S."/>
            <person name="Peters L."/>
            <person name="Mikhailova N."/>
            <person name="Munk A.C.C."/>
            <person name="Kyrpides N."/>
            <person name="Mavromatis K."/>
            <person name="Ivanova N."/>
            <person name="Brettin T."/>
            <person name="Detter J.C."/>
            <person name="Han C."/>
            <person name="Larimer F."/>
            <person name="Land M."/>
            <person name="Hauser L."/>
            <person name="Markowitz V."/>
            <person name="Cheng J.-F."/>
            <person name="Hugenholtz P."/>
            <person name="Woyke T."/>
            <person name="Wu D."/>
            <person name="Brambilla E."/>
            <person name="Klenk H.-P."/>
            <person name="Eisen J.A."/>
        </authorList>
    </citation>
    <scope>NUCLEOTIDE SEQUENCE [LARGE SCALE GENOMIC DNA]</scope>
    <source>
        <strain evidence="4">DSM 18391</strain>
        <strain evidence="5">DSM 18391 / NRRL B-41598 / KBS 63</strain>
    </source>
</reference>
<dbReference type="GO" id="GO:0030246">
    <property type="term" value="F:carbohydrate binding"/>
    <property type="evidence" value="ECO:0007669"/>
    <property type="project" value="InterPro"/>
</dbReference>